<evidence type="ECO:0000313" key="6">
    <source>
        <dbReference type="EMBL" id="KZT21081.1"/>
    </source>
</evidence>
<evidence type="ECO:0000256" key="2">
    <source>
        <dbReference type="ARBA" id="ARBA00022630"/>
    </source>
</evidence>
<evidence type="ECO:0000256" key="4">
    <source>
        <dbReference type="ARBA" id="ARBA00022857"/>
    </source>
</evidence>
<dbReference type="InParanoid" id="A0A165PIC0"/>
<proteinExistence type="inferred from homology"/>
<dbReference type="GO" id="GO:0004499">
    <property type="term" value="F:N,N-dimethylaniline monooxygenase activity"/>
    <property type="evidence" value="ECO:0007669"/>
    <property type="project" value="InterPro"/>
</dbReference>
<name>A0A165PIC0_9AGAM</name>
<dbReference type="PANTHER" id="PTHR23023">
    <property type="entry name" value="DIMETHYLANILINE MONOOXYGENASE"/>
    <property type="match status" value="1"/>
</dbReference>
<dbReference type="FunFam" id="3.50.50.60:FF:000258">
    <property type="entry name" value="Flavin-binding monooxygenase-like protein (AFU_orthologue AFUA_6G01900)"/>
    <property type="match status" value="1"/>
</dbReference>
<evidence type="ECO:0000256" key="1">
    <source>
        <dbReference type="ARBA" id="ARBA00009183"/>
    </source>
</evidence>
<reference evidence="6 7" key="1">
    <citation type="journal article" date="2016" name="Mol. Biol. Evol.">
        <title>Comparative Genomics of Early-Diverging Mushroom-Forming Fungi Provides Insights into the Origins of Lignocellulose Decay Capabilities.</title>
        <authorList>
            <person name="Nagy L.G."/>
            <person name="Riley R."/>
            <person name="Tritt A."/>
            <person name="Adam C."/>
            <person name="Daum C."/>
            <person name="Floudas D."/>
            <person name="Sun H."/>
            <person name="Yadav J.S."/>
            <person name="Pangilinan J."/>
            <person name="Larsson K.H."/>
            <person name="Matsuura K."/>
            <person name="Barry K."/>
            <person name="Labutti K."/>
            <person name="Kuo R."/>
            <person name="Ohm R.A."/>
            <person name="Bhattacharya S.S."/>
            <person name="Shirouzu T."/>
            <person name="Yoshinaga Y."/>
            <person name="Martin F.M."/>
            <person name="Grigoriev I.V."/>
            <person name="Hibbett D.S."/>
        </authorList>
    </citation>
    <scope>NUCLEOTIDE SEQUENCE [LARGE SCALE GENOMIC DNA]</scope>
    <source>
        <strain evidence="6 7">HHB14362 ss-1</strain>
    </source>
</reference>
<keyword evidence="3" id="KW-0274">FAD</keyword>
<evidence type="ECO:0000313" key="7">
    <source>
        <dbReference type="Proteomes" id="UP000076761"/>
    </source>
</evidence>
<keyword evidence="4" id="KW-0521">NADP</keyword>
<dbReference type="OrthoDB" id="2915840at2759"/>
<dbReference type="GO" id="GO:0050661">
    <property type="term" value="F:NADP binding"/>
    <property type="evidence" value="ECO:0007669"/>
    <property type="project" value="InterPro"/>
</dbReference>
<gene>
    <name evidence="6" type="ORF">NEOLEDRAFT_1182005</name>
</gene>
<dbReference type="PIRSF" id="PIRSF000332">
    <property type="entry name" value="FMO"/>
    <property type="match status" value="1"/>
</dbReference>
<dbReference type="Proteomes" id="UP000076761">
    <property type="component" value="Unassembled WGS sequence"/>
</dbReference>
<evidence type="ECO:0000256" key="3">
    <source>
        <dbReference type="ARBA" id="ARBA00022827"/>
    </source>
</evidence>
<dbReference type="STRING" id="1314782.A0A165PIC0"/>
<dbReference type="InterPro" id="IPR020946">
    <property type="entry name" value="Flavin_mOase-like"/>
</dbReference>
<dbReference type="InterPro" id="IPR036188">
    <property type="entry name" value="FAD/NAD-bd_sf"/>
</dbReference>
<evidence type="ECO:0000256" key="5">
    <source>
        <dbReference type="ARBA" id="ARBA00023002"/>
    </source>
</evidence>
<keyword evidence="2" id="KW-0285">Flavoprotein</keyword>
<dbReference type="EMBL" id="KV425611">
    <property type="protein sequence ID" value="KZT21081.1"/>
    <property type="molecule type" value="Genomic_DNA"/>
</dbReference>
<sequence length="568" mass="64032">MENVELLVVGAGWHGLAMAKTYLECHPEARVMVLDSQETVGGVWAKERLYPSLRTNNMRGTYEYSDFPLDDNFGVKPGEHIPGAVVHEYFHKYTEKFDLYRHIRFRTKVGSVERVEGGKWIVTASQNGGLVEAKTLTIITDKLVLATGLTSQPVPQNFKGSANFGAPLFHVKDLPSHQNDLTRTAKSVVVVGGTKSAWDAVYAFASVGIPVHWIIRKSGHGPAWMAPPYVTPLKIWTEMLVSTRAVTWFSPCVWGDEDGFGFVRRFLHGTRVGRWLVDAFWNILRNDIATLNGYDSDPETAKLKPSTGPLWHGTSIGILNHPTNVFEYVRNGTVKVHIEDVEKLSHKTVHLSSGELLPADAFIYMTGWEIKPSFEFLPAGIESKLGLPGASNEDTTAIQKADEEIFSRFPRLRDQPVRNSDRERFSSKDSKAVAPYRLYRAMVPPVFITDRSIVFCGTLQSFNTPLIAQTQSLWATAYLDGKLPLDSTEHVNADTVLHSQFCRWRCPEGRGKEYPDIVFDGIPYIDMLLNDMRLKRHRKKNILAECFQPYTVVDYRGVVDEWRTKTAV</sequence>
<dbReference type="InterPro" id="IPR050346">
    <property type="entry name" value="FMO-like"/>
</dbReference>
<dbReference type="AlphaFoldDB" id="A0A165PIC0"/>
<dbReference type="Gene3D" id="3.50.50.60">
    <property type="entry name" value="FAD/NAD(P)-binding domain"/>
    <property type="match status" value="1"/>
</dbReference>
<organism evidence="6 7">
    <name type="scientific">Neolentinus lepideus HHB14362 ss-1</name>
    <dbReference type="NCBI Taxonomy" id="1314782"/>
    <lineage>
        <taxon>Eukaryota</taxon>
        <taxon>Fungi</taxon>
        <taxon>Dikarya</taxon>
        <taxon>Basidiomycota</taxon>
        <taxon>Agaricomycotina</taxon>
        <taxon>Agaricomycetes</taxon>
        <taxon>Gloeophyllales</taxon>
        <taxon>Gloeophyllaceae</taxon>
        <taxon>Neolentinus</taxon>
    </lineage>
</organism>
<dbReference type="Pfam" id="PF00743">
    <property type="entry name" value="FMO-like"/>
    <property type="match status" value="1"/>
</dbReference>
<keyword evidence="7" id="KW-1185">Reference proteome</keyword>
<protein>
    <submittedName>
        <fullName evidence="6">FAD/NAD(P)-binding domain-containing protein</fullName>
    </submittedName>
</protein>
<accession>A0A165PIC0</accession>
<comment type="similarity">
    <text evidence="1">Belongs to the FMO family.</text>
</comment>
<dbReference type="SUPFAM" id="SSF51905">
    <property type="entry name" value="FAD/NAD(P)-binding domain"/>
    <property type="match status" value="2"/>
</dbReference>
<keyword evidence="5" id="KW-0560">Oxidoreductase</keyword>
<dbReference type="InterPro" id="IPR000960">
    <property type="entry name" value="Flavin_mOase"/>
</dbReference>
<dbReference type="GO" id="GO:0050660">
    <property type="term" value="F:flavin adenine dinucleotide binding"/>
    <property type="evidence" value="ECO:0007669"/>
    <property type="project" value="InterPro"/>
</dbReference>